<name>A0AAC9HU47_9PSEU</name>
<evidence type="ECO:0000256" key="1">
    <source>
        <dbReference type="ARBA" id="ARBA00012726"/>
    </source>
</evidence>
<dbReference type="GO" id="GO:0030145">
    <property type="term" value="F:manganese ion binding"/>
    <property type="evidence" value="ECO:0007669"/>
    <property type="project" value="TreeGrafter"/>
</dbReference>
<keyword evidence="13" id="KW-1185">Reference proteome</keyword>
<dbReference type="GO" id="GO:0006396">
    <property type="term" value="P:RNA processing"/>
    <property type="evidence" value="ECO:0007669"/>
    <property type="project" value="InterPro"/>
</dbReference>
<feature type="binding site" evidence="11">
    <location>
        <position position="73"/>
    </location>
    <ligand>
        <name>Mn(2+)</name>
        <dbReference type="ChEBI" id="CHEBI:29035"/>
        <label>1</label>
    </ligand>
</feature>
<feature type="binding site" evidence="10">
    <location>
        <begin position="325"/>
        <end position="328"/>
    </location>
    <ligand>
        <name>GMP</name>
        <dbReference type="ChEBI" id="CHEBI:58115"/>
    </ligand>
</feature>
<dbReference type="PANTHER" id="PTHR43749:SF2">
    <property type="entry name" value="RNA-SPLICING LIGASE RTCB"/>
    <property type="match status" value="1"/>
</dbReference>
<dbReference type="KEGG" id="ahm:TL08_23515"/>
<feature type="binding site" evidence="10">
    <location>
        <begin position="301"/>
        <end position="304"/>
    </location>
    <ligand>
        <name>GMP</name>
        <dbReference type="ChEBI" id="CHEBI:58115"/>
    </ligand>
</feature>
<evidence type="ECO:0000256" key="3">
    <source>
        <dbReference type="ARBA" id="ARBA00022723"/>
    </source>
</evidence>
<evidence type="ECO:0000256" key="10">
    <source>
        <dbReference type="PIRSR" id="PIRSR601233-2"/>
    </source>
</evidence>
<reference evidence="13" key="1">
    <citation type="submission" date="2016-03" db="EMBL/GenBank/DDBJ databases">
        <title>Complete genome sequence of the type strain Actinoalloteichus hymeniacidonis DSM 45092.</title>
        <authorList>
            <person name="Schaffert L."/>
            <person name="Albersmeier A."/>
            <person name="Winkler A."/>
            <person name="Kalinowski J."/>
            <person name="Zotchev S."/>
            <person name="Ruckert C."/>
        </authorList>
    </citation>
    <scope>NUCLEOTIDE SEQUENCE [LARGE SCALE GENOMIC DNA]</scope>
    <source>
        <strain evidence="13">HPA177(T) (DSM 45092(T))</strain>
    </source>
</reference>
<dbReference type="Pfam" id="PF01139">
    <property type="entry name" value="RtcB"/>
    <property type="match status" value="1"/>
</dbReference>
<feature type="binding site" evidence="10">
    <location>
        <begin position="159"/>
        <end position="163"/>
    </location>
    <ligand>
        <name>GMP</name>
        <dbReference type="ChEBI" id="CHEBI:58115"/>
    </ligand>
</feature>
<dbReference type="GO" id="GO:0170057">
    <property type="term" value="F:RNA ligase (GTP) activity"/>
    <property type="evidence" value="ECO:0007669"/>
    <property type="project" value="UniProtKB-EC"/>
</dbReference>
<evidence type="ECO:0000256" key="6">
    <source>
        <dbReference type="ARBA" id="ARBA00023134"/>
    </source>
</evidence>
<evidence type="ECO:0000256" key="4">
    <source>
        <dbReference type="ARBA" id="ARBA00022741"/>
    </source>
</evidence>
<evidence type="ECO:0000256" key="11">
    <source>
        <dbReference type="PIRSR" id="PIRSR601233-3"/>
    </source>
</evidence>
<dbReference type="GO" id="GO:0006281">
    <property type="term" value="P:DNA repair"/>
    <property type="evidence" value="ECO:0007669"/>
    <property type="project" value="TreeGrafter"/>
</dbReference>
<dbReference type="InterPro" id="IPR036025">
    <property type="entry name" value="RtcB-like_sf"/>
</dbReference>
<dbReference type="Gene3D" id="3.90.1860.10">
    <property type="entry name" value="tRNA-splicing ligase RtcB"/>
    <property type="match status" value="1"/>
</dbReference>
<dbReference type="PANTHER" id="PTHR43749">
    <property type="entry name" value="RNA-SPLICING LIGASE RTCB"/>
    <property type="match status" value="1"/>
</dbReference>
<feature type="binding site" evidence="11">
    <location>
        <position position="181"/>
    </location>
    <ligand>
        <name>Mn(2+)</name>
        <dbReference type="ChEBI" id="CHEBI:29035"/>
        <label>2</label>
    </ligand>
</feature>
<dbReference type="AlphaFoldDB" id="A0AAC9HU47"/>
<evidence type="ECO:0000256" key="2">
    <source>
        <dbReference type="ARBA" id="ARBA00022598"/>
    </source>
</evidence>
<gene>
    <name evidence="12" type="ORF">TL08_23515</name>
</gene>
<organism evidence="12 13">
    <name type="scientific">Actinoalloteichus hymeniacidonis</name>
    <dbReference type="NCBI Taxonomy" id="340345"/>
    <lineage>
        <taxon>Bacteria</taxon>
        <taxon>Bacillati</taxon>
        <taxon>Actinomycetota</taxon>
        <taxon>Actinomycetes</taxon>
        <taxon>Pseudonocardiales</taxon>
        <taxon>Pseudonocardiaceae</taxon>
        <taxon>Actinoalloteichus</taxon>
    </lineage>
</organism>
<evidence type="ECO:0000256" key="5">
    <source>
        <dbReference type="ARBA" id="ARBA00022800"/>
    </source>
</evidence>
<evidence type="ECO:0000256" key="7">
    <source>
        <dbReference type="ARBA" id="ARBA00023211"/>
    </source>
</evidence>
<dbReference type="RefSeq" id="WP_069852105.1">
    <property type="nucleotide sequence ID" value="NZ_CP014859.1"/>
</dbReference>
<feature type="binding site" evidence="11">
    <location>
        <position position="269"/>
    </location>
    <ligand>
        <name>Mn(2+)</name>
        <dbReference type="ChEBI" id="CHEBI:29035"/>
        <label>2</label>
    </ligand>
</feature>
<accession>A0AAC9HU47</accession>
<keyword evidence="5" id="KW-0692">RNA repair</keyword>
<proteinExistence type="predicted"/>
<dbReference type="GO" id="GO:0005525">
    <property type="term" value="F:GTP binding"/>
    <property type="evidence" value="ECO:0007669"/>
    <property type="project" value="UniProtKB-KW"/>
</dbReference>
<dbReference type="InterPro" id="IPR052915">
    <property type="entry name" value="RtcB-like"/>
</dbReference>
<protein>
    <recommendedName>
        <fullName evidence="1">3'-phosphate/5'-hydroxy nucleic acid ligase</fullName>
        <ecNumber evidence="1">6.5.1.8</ecNumber>
    </recommendedName>
</protein>
<evidence type="ECO:0000256" key="9">
    <source>
        <dbReference type="PIRSR" id="PIRSR601233-1"/>
    </source>
</evidence>
<dbReference type="GO" id="GO:0003909">
    <property type="term" value="F:DNA ligase activity"/>
    <property type="evidence" value="ECO:0007669"/>
    <property type="project" value="TreeGrafter"/>
</dbReference>
<keyword evidence="6 10" id="KW-0342">GTP-binding</keyword>
<evidence type="ECO:0000313" key="13">
    <source>
        <dbReference type="Proteomes" id="UP000095210"/>
    </source>
</evidence>
<dbReference type="InterPro" id="IPR001233">
    <property type="entry name" value="RtcB"/>
</dbReference>
<sequence length="396" mass="43070">MHTEILGERVPIRVWADPAQIEDQALQQLRNVANLPWLHGLAVMPDVHFGKGATVGSVIAMRDAVSPAAVGVDIGCGMSAVRTSLFDRDLPDDLAVLRSRIEAAVPVGFGLHKNPVDPARVPGTGGWDRFWSGFDQLHEGVQDRRSRAAKQIGTLGGGNHFIEVCLEQGGLDAGRVWLMLHSGSRNIGKELAERHVRIAQSLSHNKNLVDRDLAVFLTGTSEMDAYRRDLYWAQEYALRNRATMMALVKKALSDTVPGTRFDPEISCHHNYVAEERYDGVDVLVTRKGAIRAGSGDLGIIPGSMGTGSYIVRGLGNDASFQSASHGAGRRMSRNKAKQLYTAADLAAQTQGVECRKDRGVVDEIPAAYKDINEVIKAQQDLVKVVAHLKQVVCVKG</sequence>
<keyword evidence="7 11" id="KW-0464">Manganese</keyword>
<comment type="catalytic activity">
    <reaction evidence="8">
        <text>a 3'-end 3'-phospho-ribonucleotide-RNA + a 5'-end dephospho-ribonucleoside-RNA + GTP = a ribonucleotidyl-ribonucleotide-RNA + GMP + diphosphate</text>
        <dbReference type="Rhea" id="RHEA:68076"/>
        <dbReference type="Rhea" id="RHEA-COMP:10463"/>
        <dbReference type="Rhea" id="RHEA-COMP:13936"/>
        <dbReference type="Rhea" id="RHEA-COMP:17355"/>
        <dbReference type="ChEBI" id="CHEBI:33019"/>
        <dbReference type="ChEBI" id="CHEBI:37565"/>
        <dbReference type="ChEBI" id="CHEBI:58115"/>
        <dbReference type="ChEBI" id="CHEBI:83062"/>
        <dbReference type="ChEBI" id="CHEBI:138284"/>
        <dbReference type="ChEBI" id="CHEBI:173118"/>
        <dbReference type="EC" id="6.5.1.8"/>
    </reaction>
</comment>
<keyword evidence="2" id="KW-0436">Ligase</keyword>
<evidence type="ECO:0000313" key="12">
    <source>
        <dbReference type="EMBL" id="AOS65483.1"/>
    </source>
</evidence>
<feature type="binding site" evidence="10">
    <location>
        <begin position="269"/>
        <end position="270"/>
    </location>
    <ligand>
        <name>GMP</name>
        <dbReference type="ChEBI" id="CHEBI:58115"/>
    </ligand>
</feature>
<evidence type="ECO:0000256" key="8">
    <source>
        <dbReference type="ARBA" id="ARBA00047746"/>
    </source>
</evidence>
<keyword evidence="3 11" id="KW-0479">Metal-binding</keyword>
<dbReference type="SUPFAM" id="SSF103365">
    <property type="entry name" value="Hypothetical protein PH1602"/>
    <property type="match status" value="1"/>
</dbReference>
<feature type="active site" description="GMP-histidine intermediate" evidence="9">
    <location>
        <position position="325"/>
    </location>
</feature>
<dbReference type="GO" id="GO:0042245">
    <property type="term" value="P:RNA repair"/>
    <property type="evidence" value="ECO:0007669"/>
    <property type="project" value="UniProtKB-KW"/>
</dbReference>
<dbReference type="Proteomes" id="UP000095210">
    <property type="component" value="Chromosome"/>
</dbReference>
<feature type="binding site" evidence="11">
    <location>
        <position position="160"/>
    </location>
    <ligand>
        <name>Mn(2+)</name>
        <dbReference type="ChEBI" id="CHEBI:29035"/>
        <label>1</label>
    </ligand>
</feature>
<dbReference type="EMBL" id="CP014859">
    <property type="protein sequence ID" value="AOS65483.1"/>
    <property type="molecule type" value="Genomic_DNA"/>
</dbReference>
<comment type="cofactor">
    <cofactor evidence="11">
        <name>Mn(2+)</name>
        <dbReference type="ChEBI" id="CHEBI:29035"/>
    </cofactor>
    <text evidence="11">Binds 2 manganese ions per subunit.</text>
</comment>
<keyword evidence="4 10" id="KW-0547">Nucleotide-binding</keyword>
<feature type="binding site" evidence="10">
    <location>
        <position position="308"/>
    </location>
    <ligand>
        <name>GMP</name>
        <dbReference type="ChEBI" id="CHEBI:58115"/>
    </ligand>
</feature>
<dbReference type="EC" id="6.5.1.8" evidence="1"/>
<dbReference type="FunFam" id="3.90.1860.10:FF:000003">
    <property type="entry name" value="RNA-splicing ligase RtcB"/>
    <property type="match status" value="1"/>
</dbReference>
<feature type="binding site" evidence="10">
    <location>
        <position position="395"/>
    </location>
    <ligand>
        <name>GMP</name>
        <dbReference type="ChEBI" id="CHEBI:58115"/>
    </ligand>
</feature>